<comment type="subcellular location">
    <subcellularLocation>
        <location evidence="1 8">Cell outer membrane</location>
        <topology evidence="1 8">Multi-pass membrane protein</topology>
    </subcellularLocation>
</comment>
<evidence type="ECO:0000256" key="3">
    <source>
        <dbReference type="ARBA" id="ARBA00022452"/>
    </source>
</evidence>
<evidence type="ECO:0000256" key="1">
    <source>
        <dbReference type="ARBA" id="ARBA00004571"/>
    </source>
</evidence>
<gene>
    <name evidence="12" type="ORF">DMB68_11275</name>
</gene>
<keyword evidence="6 8" id="KW-0472">Membrane</keyword>
<dbReference type="PANTHER" id="PTHR30069">
    <property type="entry name" value="TONB-DEPENDENT OUTER MEMBRANE RECEPTOR"/>
    <property type="match status" value="1"/>
</dbReference>
<evidence type="ECO:0000256" key="6">
    <source>
        <dbReference type="ARBA" id="ARBA00023136"/>
    </source>
</evidence>
<dbReference type="GO" id="GO:0009279">
    <property type="term" value="C:cell outer membrane"/>
    <property type="evidence" value="ECO:0007669"/>
    <property type="project" value="UniProtKB-SubCell"/>
</dbReference>
<name>A0A2V4C575_9FLAO</name>
<evidence type="ECO:0000313" key="13">
    <source>
        <dbReference type="Proteomes" id="UP000247681"/>
    </source>
</evidence>
<dbReference type="InterPro" id="IPR039426">
    <property type="entry name" value="TonB-dep_rcpt-like"/>
</dbReference>
<feature type="domain" description="TonB-dependent receptor plug" evidence="11">
    <location>
        <begin position="62"/>
        <end position="161"/>
    </location>
</feature>
<evidence type="ECO:0000256" key="2">
    <source>
        <dbReference type="ARBA" id="ARBA00022448"/>
    </source>
</evidence>
<dbReference type="GO" id="GO:0015344">
    <property type="term" value="F:siderophore uptake transmembrane transporter activity"/>
    <property type="evidence" value="ECO:0007669"/>
    <property type="project" value="TreeGrafter"/>
</dbReference>
<feature type="region of interest" description="Disordered" evidence="9">
    <location>
        <begin position="27"/>
        <end position="47"/>
    </location>
</feature>
<accession>A0A2V4C575</accession>
<comment type="caution">
    <text evidence="12">The sequence shown here is derived from an EMBL/GenBank/DDBJ whole genome shotgun (WGS) entry which is preliminary data.</text>
</comment>
<dbReference type="Gene3D" id="2.170.130.10">
    <property type="entry name" value="TonB-dependent receptor, plug domain"/>
    <property type="match status" value="1"/>
</dbReference>
<dbReference type="PROSITE" id="PS52016">
    <property type="entry name" value="TONB_DEPENDENT_REC_3"/>
    <property type="match status" value="1"/>
</dbReference>
<proteinExistence type="inferred from homology"/>
<keyword evidence="7 8" id="KW-0998">Cell outer membrane</keyword>
<dbReference type="Proteomes" id="UP000247681">
    <property type="component" value="Unassembled WGS sequence"/>
</dbReference>
<dbReference type="Gene3D" id="2.40.170.20">
    <property type="entry name" value="TonB-dependent receptor, beta-barrel domain"/>
    <property type="match status" value="1"/>
</dbReference>
<dbReference type="InterPro" id="IPR037066">
    <property type="entry name" value="Plug_dom_sf"/>
</dbReference>
<keyword evidence="13" id="KW-1185">Reference proteome</keyword>
<dbReference type="SUPFAM" id="SSF56935">
    <property type="entry name" value="Porins"/>
    <property type="match status" value="1"/>
</dbReference>
<dbReference type="Pfam" id="PF07715">
    <property type="entry name" value="Plug"/>
    <property type="match status" value="1"/>
</dbReference>
<feature type="chain" id="PRO_5015914407" evidence="10">
    <location>
        <begin position="21"/>
        <end position="754"/>
    </location>
</feature>
<sequence length="754" mass="85576">MRNLYSFLILLILMALPLFSQEKQTKEKTAATEKTKEEKSEAETLENITVQGTSKKKKIETSGFAVSIIETKEASLRNLTTNELLDRSVGVRVRQNGGIGSNVVYNLNGMSGSTIGVFLNGIEVSTYGQSFNLNNIPPAMIERIEVYKGVLPSHLTGDYVGGAINVILKKDVSQNTANVSASYGSFNTFQSDFGVMYRDKKTGFSFRGSGSYIYTDNSYETWGHSSTYVNEFQQIIRNYKAKRFNNTYKNINGRFEVGFTNTKWADQFFIVYNGSSNYTEIPHGITMSVPYVGRFNEAGANVFELNYNKRNFLAKNLTFNVNAVRSERNSYLQDTVDYAYNWDGKIRHIYENGVLVKLKTKEGGQQGKKVITDTDTKITNARANLGYLITDGHRVSLNHKFEATNRKEEDLLNPASKDLATDSNIYKNITSMSYEAETFNKRLKTNISGKYTNNRVNDLRKKIVTIEGVNSIVEENVTTIDRNFGFGGTVSYNLIPSMFITGSTENSYIMPSDMQLFGAPEQNILPNLQLQAEKYINYNLGFRWNPSDFGKHKIAFYVNAFWRNAYNKITPQTVVAADIENESDADIQVTKFVNLQKTQAKGFEAEVIYIYNNRLNTSFNISKFNNLDKSDSDENGAPNRYYGHQVSNEPFFTMNMNMQYNFLNVFQKESLLSTYYNAGYVGEYFTVRGEPAYSITPTQITHDLGASYRFPSKKLVASLDVKNIFNAEVYDNFQIQKPGRGIYFKLNYTLSKFL</sequence>
<dbReference type="GO" id="GO:0044718">
    <property type="term" value="P:siderophore transmembrane transport"/>
    <property type="evidence" value="ECO:0007669"/>
    <property type="project" value="TreeGrafter"/>
</dbReference>
<reference evidence="12 13" key="1">
    <citation type="submission" date="2018-05" db="EMBL/GenBank/DDBJ databases">
        <title>Flavobacterium sp. strain IMCC34758, incomplete genome.</title>
        <authorList>
            <person name="Joung Y."/>
        </authorList>
    </citation>
    <scope>NUCLEOTIDE SEQUENCE [LARGE SCALE GENOMIC DNA]</scope>
    <source>
        <strain evidence="12 13">IMCC34758</strain>
    </source>
</reference>
<keyword evidence="12" id="KW-0675">Receptor</keyword>
<evidence type="ECO:0000256" key="9">
    <source>
        <dbReference type="SAM" id="MobiDB-lite"/>
    </source>
</evidence>
<keyword evidence="4 8" id="KW-0812">Transmembrane</keyword>
<evidence type="ECO:0000256" key="8">
    <source>
        <dbReference type="PROSITE-ProRule" id="PRU01360"/>
    </source>
</evidence>
<dbReference type="EMBL" id="QJHL01000002">
    <property type="protein sequence ID" value="PXY45263.1"/>
    <property type="molecule type" value="Genomic_DNA"/>
</dbReference>
<evidence type="ECO:0000259" key="11">
    <source>
        <dbReference type="Pfam" id="PF07715"/>
    </source>
</evidence>
<comment type="similarity">
    <text evidence="8">Belongs to the TonB-dependent receptor family.</text>
</comment>
<evidence type="ECO:0000256" key="10">
    <source>
        <dbReference type="SAM" id="SignalP"/>
    </source>
</evidence>
<dbReference type="InterPro" id="IPR012910">
    <property type="entry name" value="Plug_dom"/>
</dbReference>
<feature type="compositionally biased region" description="Basic and acidic residues" evidence="9">
    <location>
        <begin position="27"/>
        <end position="42"/>
    </location>
</feature>
<evidence type="ECO:0000256" key="4">
    <source>
        <dbReference type="ARBA" id="ARBA00022692"/>
    </source>
</evidence>
<evidence type="ECO:0000313" key="12">
    <source>
        <dbReference type="EMBL" id="PXY45263.1"/>
    </source>
</evidence>
<dbReference type="InterPro" id="IPR036942">
    <property type="entry name" value="Beta-barrel_TonB_sf"/>
</dbReference>
<dbReference type="AlphaFoldDB" id="A0A2V4C575"/>
<feature type="signal peptide" evidence="10">
    <location>
        <begin position="1"/>
        <end position="20"/>
    </location>
</feature>
<dbReference type="RefSeq" id="WP_110346769.1">
    <property type="nucleotide sequence ID" value="NZ_QJHL01000002.1"/>
</dbReference>
<keyword evidence="3 8" id="KW-1134">Transmembrane beta strand</keyword>
<keyword evidence="2 8" id="KW-0813">Transport</keyword>
<dbReference type="PANTHER" id="PTHR30069:SF29">
    <property type="entry name" value="HEMOGLOBIN AND HEMOGLOBIN-HAPTOGLOBIN-BINDING PROTEIN 1-RELATED"/>
    <property type="match status" value="1"/>
</dbReference>
<dbReference type="OrthoDB" id="9812892at2"/>
<organism evidence="12 13">
    <name type="scientific">Flavobacterium hydrophilum</name>
    <dbReference type="NCBI Taxonomy" id="2211445"/>
    <lineage>
        <taxon>Bacteria</taxon>
        <taxon>Pseudomonadati</taxon>
        <taxon>Bacteroidota</taxon>
        <taxon>Flavobacteriia</taxon>
        <taxon>Flavobacteriales</taxon>
        <taxon>Flavobacteriaceae</taxon>
        <taxon>Flavobacterium</taxon>
    </lineage>
</organism>
<evidence type="ECO:0000256" key="5">
    <source>
        <dbReference type="ARBA" id="ARBA00022729"/>
    </source>
</evidence>
<protein>
    <submittedName>
        <fullName evidence="12">TonB-dependent receptor</fullName>
    </submittedName>
</protein>
<evidence type="ECO:0000256" key="7">
    <source>
        <dbReference type="ARBA" id="ARBA00023237"/>
    </source>
</evidence>
<keyword evidence="5 10" id="KW-0732">Signal</keyword>